<dbReference type="RefSeq" id="WP_090985391.1">
    <property type="nucleotide sequence ID" value="NZ_FOJM01000013.1"/>
</dbReference>
<sequence>MCDISLLSDELNLDARRSSWLPMNCSTPSKVNPEWKACTIIREVNVDDLVFSSTYCSPVLFCSFQNCSSKCECRYKAEDVNKQFVKFLDDYSLNAKTAELFKMVILDEYASDTLKNKEYKTYQAKQLTENNNKLTRARELLSLGDIDENDYKTIKLEC</sequence>
<organism evidence="1 2">
    <name type="scientific">Pedobacter suwonensis</name>
    <dbReference type="NCBI Taxonomy" id="332999"/>
    <lineage>
        <taxon>Bacteria</taxon>
        <taxon>Pseudomonadati</taxon>
        <taxon>Bacteroidota</taxon>
        <taxon>Sphingobacteriia</taxon>
        <taxon>Sphingobacteriales</taxon>
        <taxon>Sphingobacteriaceae</taxon>
        <taxon>Pedobacter</taxon>
    </lineage>
</organism>
<dbReference type="OrthoDB" id="9815006at2"/>
<name>A0A1I0TQP2_9SPHI</name>
<evidence type="ECO:0000313" key="1">
    <source>
        <dbReference type="EMBL" id="SFA54121.1"/>
    </source>
</evidence>
<dbReference type="Proteomes" id="UP000198836">
    <property type="component" value="Unassembled WGS sequence"/>
</dbReference>
<evidence type="ECO:0000313" key="2">
    <source>
        <dbReference type="Proteomes" id="UP000198836"/>
    </source>
</evidence>
<protein>
    <submittedName>
        <fullName evidence="1">Uncharacterized protein</fullName>
    </submittedName>
</protein>
<dbReference type="EMBL" id="FOJM01000013">
    <property type="protein sequence ID" value="SFA54121.1"/>
    <property type="molecule type" value="Genomic_DNA"/>
</dbReference>
<gene>
    <name evidence="1" type="ORF">SAMN04488511_11322</name>
</gene>
<dbReference type="STRING" id="332999.SAMN04488511_11322"/>
<accession>A0A1I0TQP2</accession>
<dbReference type="AlphaFoldDB" id="A0A1I0TQP2"/>
<reference evidence="2" key="1">
    <citation type="submission" date="2016-10" db="EMBL/GenBank/DDBJ databases">
        <authorList>
            <person name="Varghese N."/>
            <person name="Submissions S."/>
        </authorList>
    </citation>
    <scope>NUCLEOTIDE SEQUENCE [LARGE SCALE GENOMIC DNA]</scope>
    <source>
        <strain evidence="2">DSM 18130</strain>
    </source>
</reference>
<keyword evidence="2" id="KW-1185">Reference proteome</keyword>
<proteinExistence type="predicted"/>